<comment type="pathway">
    <text evidence="2 14">Porphyrin-containing compound metabolism; heme O biosynthesis; heme O from protoheme: step 1/1.</text>
</comment>
<dbReference type="GO" id="GO:0005886">
    <property type="term" value="C:plasma membrane"/>
    <property type="evidence" value="ECO:0007669"/>
    <property type="project" value="UniProtKB-SubCell"/>
</dbReference>
<evidence type="ECO:0000313" key="15">
    <source>
        <dbReference type="EMBL" id="SDP40978.1"/>
    </source>
</evidence>
<dbReference type="GO" id="GO:0048034">
    <property type="term" value="P:heme O biosynthetic process"/>
    <property type="evidence" value="ECO:0007669"/>
    <property type="project" value="UniProtKB-UniRule"/>
</dbReference>
<keyword evidence="4 14" id="KW-1003">Cell membrane</keyword>
<dbReference type="Gene3D" id="1.10.357.140">
    <property type="entry name" value="UbiA prenyltransferase"/>
    <property type="match status" value="1"/>
</dbReference>
<evidence type="ECO:0000256" key="2">
    <source>
        <dbReference type="ARBA" id="ARBA00004919"/>
    </source>
</evidence>
<dbReference type="UniPathway" id="UPA00834">
    <property type="reaction ID" value="UER00712"/>
</dbReference>
<dbReference type="Pfam" id="PF01040">
    <property type="entry name" value="UbiA"/>
    <property type="match status" value="1"/>
</dbReference>
<proteinExistence type="inferred from homology"/>
<feature type="transmembrane region" description="Helical" evidence="14">
    <location>
        <begin position="71"/>
        <end position="95"/>
    </location>
</feature>
<accession>A0A1H0SIC7</accession>
<dbReference type="GO" id="GO:0008495">
    <property type="term" value="F:protoheme IX farnesyltransferase activity"/>
    <property type="evidence" value="ECO:0007669"/>
    <property type="project" value="UniProtKB-UniRule"/>
</dbReference>
<name>A0A1H0SIC7_9ACTN</name>
<dbReference type="CDD" id="cd13957">
    <property type="entry name" value="PT_UbiA_Cox10"/>
    <property type="match status" value="1"/>
</dbReference>
<keyword evidence="5 14" id="KW-0808">Transferase</keyword>
<keyword evidence="9 14" id="KW-0472">Membrane</keyword>
<evidence type="ECO:0000256" key="14">
    <source>
        <dbReference type="HAMAP-Rule" id="MF_00154"/>
    </source>
</evidence>
<comment type="catalytic activity">
    <reaction evidence="13 14">
        <text>heme b + (2E,6E)-farnesyl diphosphate + H2O = Fe(II)-heme o + diphosphate</text>
        <dbReference type="Rhea" id="RHEA:28070"/>
        <dbReference type="ChEBI" id="CHEBI:15377"/>
        <dbReference type="ChEBI" id="CHEBI:33019"/>
        <dbReference type="ChEBI" id="CHEBI:60344"/>
        <dbReference type="ChEBI" id="CHEBI:60530"/>
        <dbReference type="ChEBI" id="CHEBI:175763"/>
        <dbReference type="EC" id="2.5.1.141"/>
    </reaction>
</comment>
<dbReference type="InterPro" id="IPR000537">
    <property type="entry name" value="UbiA_prenyltransferase"/>
</dbReference>
<dbReference type="AlphaFoldDB" id="A0A1H0SIC7"/>
<evidence type="ECO:0000256" key="5">
    <source>
        <dbReference type="ARBA" id="ARBA00022679"/>
    </source>
</evidence>
<feature type="transmembrane region" description="Helical" evidence="14">
    <location>
        <begin position="265"/>
        <end position="284"/>
    </location>
</feature>
<dbReference type="Proteomes" id="UP000198741">
    <property type="component" value="Chromosome I"/>
</dbReference>
<dbReference type="HAMAP" id="MF_00154">
    <property type="entry name" value="CyoE_CtaB"/>
    <property type="match status" value="1"/>
</dbReference>
<evidence type="ECO:0000256" key="6">
    <source>
        <dbReference type="ARBA" id="ARBA00022692"/>
    </source>
</evidence>
<keyword evidence="7 14" id="KW-1133">Transmembrane helix</keyword>
<sequence>MSFPTSAGESSAAHPAVVLPEPTAPEAAATGRSFKVTVGAYVALTKPRIIELLLITTIPAMFAAQRSVPTLWLVLATLVGGTLAAGSANALNCVVDADIDAVMRRTRARPLARHLVPTGHALVFGVLLGVASCGFLAWATNWKAAALAVAAILFYVFVYSMWLKRRTSANIVWGGLAGCMPVVIGWSAITGGIGWPAWVFFGVIFFWTPPHTWALAMRYREDYAAAGVPMLPVVAPERVVVRQIVIYSWAMVACSLLLIPASSWIYAAVAVPAGLAFLAIAHVLHFRVLRGVPATPMTLFHLSNLYLTAISVAWAVDAAVGLTVVGWPR</sequence>
<dbReference type="InterPro" id="IPR044878">
    <property type="entry name" value="UbiA_sf"/>
</dbReference>
<comment type="subcellular location">
    <subcellularLocation>
        <location evidence="1 14">Cell membrane</location>
        <topology evidence="1 14">Multi-pass membrane protein</topology>
    </subcellularLocation>
</comment>
<evidence type="ECO:0000256" key="8">
    <source>
        <dbReference type="ARBA" id="ARBA00023133"/>
    </source>
</evidence>
<comment type="function">
    <text evidence="14">Converts heme B (protoheme IX) to heme O by substitution of the vinyl group on carbon 2 of heme B porphyrin ring with a hydroxyethyl farnesyl side group.</text>
</comment>
<dbReference type="RefSeq" id="WP_231988219.1">
    <property type="nucleotide sequence ID" value="NZ_LT629710.1"/>
</dbReference>
<dbReference type="STRING" id="1090615.SAMN04515671_4098"/>
<evidence type="ECO:0000256" key="9">
    <source>
        <dbReference type="ARBA" id="ARBA00023136"/>
    </source>
</evidence>
<dbReference type="NCBIfam" id="TIGR01473">
    <property type="entry name" value="cyoE_ctaB"/>
    <property type="match status" value="1"/>
</dbReference>
<feature type="transmembrane region" description="Helical" evidence="14">
    <location>
        <begin position="170"/>
        <end position="189"/>
    </location>
</feature>
<evidence type="ECO:0000256" key="12">
    <source>
        <dbReference type="ARBA" id="ARBA00042475"/>
    </source>
</evidence>
<reference evidence="15 16" key="1">
    <citation type="submission" date="2016-10" db="EMBL/GenBank/DDBJ databases">
        <authorList>
            <person name="de Groot N.N."/>
        </authorList>
    </citation>
    <scope>NUCLEOTIDE SEQUENCE [LARGE SCALE GENOMIC DNA]</scope>
    <source>
        <strain evidence="16">P4-7,KCTC 19426,CECT 7604</strain>
    </source>
</reference>
<comment type="miscellaneous">
    <text evidence="14">Carbon 2 of the heme B porphyrin ring is defined according to the Fischer nomenclature.</text>
</comment>
<protein>
    <recommendedName>
        <fullName evidence="11 14">Protoheme IX farnesyltransferase</fullName>
        <ecNumber evidence="3 14">2.5.1.141</ecNumber>
    </recommendedName>
    <alternativeName>
        <fullName evidence="12 14">Heme B farnesyltransferase</fullName>
    </alternativeName>
    <alternativeName>
        <fullName evidence="10 14">Heme O synthase</fullName>
    </alternativeName>
</protein>
<dbReference type="PANTHER" id="PTHR43448:SF7">
    <property type="entry name" value="4-HYDROXYBENZOATE SOLANESYLTRANSFERASE"/>
    <property type="match status" value="1"/>
</dbReference>
<dbReference type="NCBIfam" id="NF003349">
    <property type="entry name" value="PRK04375.1-2"/>
    <property type="match status" value="1"/>
</dbReference>
<evidence type="ECO:0000313" key="16">
    <source>
        <dbReference type="Proteomes" id="UP000198741"/>
    </source>
</evidence>
<gene>
    <name evidence="14" type="primary">ctaB</name>
    <name evidence="15" type="ORF">SAMN04515671_4098</name>
</gene>
<feature type="transmembrane region" description="Helical" evidence="14">
    <location>
        <begin position="115"/>
        <end position="138"/>
    </location>
</feature>
<feature type="transmembrane region" description="Helical" evidence="14">
    <location>
        <begin position="239"/>
        <end position="259"/>
    </location>
</feature>
<dbReference type="EC" id="2.5.1.141" evidence="3 14"/>
<feature type="transmembrane region" description="Helical" evidence="14">
    <location>
        <begin position="195"/>
        <end position="219"/>
    </location>
</feature>
<dbReference type="PANTHER" id="PTHR43448">
    <property type="entry name" value="PROTOHEME IX FARNESYLTRANSFERASE, MITOCHONDRIAL"/>
    <property type="match status" value="1"/>
</dbReference>
<evidence type="ECO:0000256" key="11">
    <source>
        <dbReference type="ARBA" id="ARBA00040810"/>
    </source>
</evidence>
<evidence type="ECO:0000256" key="10">
    <source>
        <dbReference type="ARBA" id="ARBA00030253"/>
    </source>
</evidence>
<organism evidence="15 16">
    <name type="scientific">Nakamurella panacisegetis</name>
    <dbReference type="NCBI Taxonomy" id="1090615"/>
    <lineage>
        <taxon>Bacteria</taxon>
        <taxon>Bacillati</taxon>
        <taxon>Actinomycetota</taxon>
        <taxon>Actinomycetes</taxon>
        <taxon>Nakamurellales</taxon>
        <taxon>Nakamurellaceae</taxon>
        <taxon>Nakamurella</taxon>
    </lineage>
</organism>
<dbReference type="EMBL" id="LT629710">
    <property type="protein sequence ID" value="SDP40978.1"/>
    <property type="molecule type" value="Genomic_DNA"/>
</dbReference>
<keyword evidence="16" id="KW-1185">Reference proteome</keyword>
<keyword evidence="6 14" id="KW-0812">Transmembrane</keyword>
<evidence type="ECO:0000256" key="13">
    <source>
        <dbReference type="ARBA" id="ARBA00047690"/>
    </source>
</evidence>
<evidence type="ECO:0000256" key="3">
    <source>
        <dbReference type="ARBA" id="ARBA00012292"/>
    </source>
</evidence>
<evidence type="ECO:0000256" key="1">
    <source>
        <dbReference type="ARBA" id="ARBA00004651"/>
    </source>
</evidence>
<feature type="transmembrane region" description="Helical" evidence="14">
    <location>
        <begin position="305"/>
        <end position="327"/>
    </location>
</feature>
<comment type="similarity">
    <text evidence="14">Belongs to the UbiA prenyltransferase family. Protoheme IX farnesyltransferase subfamily.</text>
</comment>
<keyword evidence="8 14" id="KW-0350">Heme biosynthesis</keyword>
<evidence type="ECO:0000256" key="7">
    <source>
        <dbReference type="ARBA" id="ARBA00022989"/>
    </source>
</evidence>
<dbReference type="InterPro" id="IPR006369">
    <property type="entry name" value="Protohaem_IX_farnesylTrfase"/>
</dbReference>
<feature type="transmembrane region" description="Helical" evidence="14">
    <location>
        <begin position="144"/>
        <end position="163"/>
    </location>
</feature>
<dbReference type="FunFam" id="1.10.357.140:FF:000001">
    <property type="entry name" value="Protoheme IX farnesyltransferase"/>
    <property type="match status" value="1"/>
</dbReference>
<evidence type="ECO:0000256" key="4">
    <source>
        <dbReference type="ARBA" id="ARBA00022475"/>
    </source>
</evidence>